<feature type="domain" description="GNAT-like C-terminal" evidence="2">
    <location>
        <begin position="118"/>
        <end position="269"/>
    </location>
</feature>
<evidence type="ECO:0000313" key="4">
    <source>
        <dbReference type="Proteomes" id="UP000278804"/>
    </source>
</evidence>
<gene>
    <name evidence="3" type="ORF">EEI45_06600</name>
</gene>
<dbReference type="InterPro" id="IPR041273">
    <property type="entry name" value="NAT_N"/>
</dbReference>
<evidence type="ECO:0000259" key="2">
    <source>
        <dbReference type="Pfam" id="PF18164"/>
    </source>
</evidence>
<reference evidence="3 4" key="1">
    <citation type="journal article" date="2020" name="Int. J. Syst. Evol. Microbiol.">
        <title>Description of Erysipelothrix piscisicarius sp. nov., an emergent fish pathogen, and assessment of virulence using a tiger barb (Puntigrus tetrazona) infection model.</title>
        <authorList>
            <person name="Pomaranski E.K."/>
            <person name="Griffin M.J."/>
            <person name="Camus A.C."/>
            <person name="Armwood A.R."/>
            <person name="Shelley J."/>
            <person name="Waldbieser G.C."/>
            <person name="LaFrentz B.R."/>
            <person name="Garcia J.C."/>
            <person name="Yanong R."/>
            <person name="Soto E."/>
        </authorList>
    </citation>
    <scope>NUCLEOTIDE SEQUENCE [LARGE SCALE GENOMIC DNA]</scope>
    <source>
        <strain evidence="3 4">15TAL0474</strain>
    </source>
</reference>
<dbReference type="KEGG" id="eri:EEI45_06600"/>
<dbReference type="AlphaFoldDB" id="A0A3Q8S7T5"/>
<dbReference type="Proteomes" id="UP000278804">
    <property type="component" value="Chromosome"/>
</dbReference>
<accession>A0A3Q8S7T5</accession>
<dbReference type="EMBL" id="CP034234">
    <property type="protein sequence ID" value="AZK44445.1"/>
    <property type="molecule type" value="Genomic_DNA"/>
</dbReference>
<feature type="domain" description="N-acyltransferase N-terminal" evidence="1">
    <location>
        <begin position="55"/>
        <end position="115"/>
    </location>
</feature>
<dbReference type="Pfam" id="PF18082">
    <property type="entry name" value="NAT_N"/>
    <property type="match status" value="1"/>
</dbReference>
<name>A0A3Q8S7T5_9FIRM</name>
<evidence type="ECO:0000259" key="1">
    <source>
        <dbReference type="Pfam" id="PF18082"/>
    </source>
</evidence>
<dbReference type="RefSeq" id="WP_125164616.1">
    <property type="nucleotide sequence ID" value="NZ_CP034234.1"/>
</dbReference>
<dbReference type="Pfam" id="PF18164">
    <property type="entry name" value="GNAT_C"/>
    <property type="match status" value="1"/>
</dbReference>
<dbReference type="Gene3D" id="3.40.630.120">
    <property type="match status" value="1"/>
</dbReference>
<dbReference type="InterPro" id="IPR041644">
    <property type="entry name" value="GNAT_C"/>
</dbReference>
<protein>
    <submittedName>
        <fullName evidence="3">Uncharacterized protein</fullName>
    </submittedName>
</protein>
<organism evidence="3 4">
    <name type="scientific">Erysipelothrix piscisicarius</name>
    <dbReference type="NCBI Taxonomy" id="2485784"/>
    <lineage>
        <taxon>Bacteria</taxon>
        <taxon>Bacillati</taxon>
        <taxon>Bacillota</taxon>
        <taxon>Erysipelotrichia</taxon>
        <taxon>Erysipelotrichales</taxon>
        <taxon>Erysipelotrichaceae</taxon>
        <taxon>Erysipelothrix</taxon>
    </lineage>
</organism>
<keyword evidence="4" id="KW-1185">Reference proteome</keyword>
<proteinExistence type="predicted"/>
<sequence length="286" mass="33877">MLKKLLKTAQFNDDAISILISQYDNYQYVLETCAKPYTGEKNALPILKLNPQERLMRTLYMLPELKEQYIQRGIDDAIFNASIQDLNYRIERYHKSNDHYGLSDSDVIWLRFMFRFEMFELGSLRYQIFPFSYAEIERSGHDTMHLPQQQKHRFPENTMMLNIHIKRDANLSPQAIDASLKQAHDFFTKTFPEHHFKAFITRTWLIHRGIMALIGDPNSHIVQFGNRFEIIASSHNRYQALERIYGTTDMYEISRMDKTTQLQRDAYKHPEMLGVACGIIEFENFE</sequence>
<evidence type="ECO:0000313" key="3">
    <source>
        <dbReference type="EMBL" id="AZK44445.1"/>
    </source>
</evidence>